<dbReference type="GO" id="GO:0003677">
    <property type="term" value="F:DNA binding"/>
    <property type="evidence" value="ECO:0007669"/>
    <property type="project" value="InterPro"/>
</dbReference>
<dbReference type="InterPro" id="IPR052338">
    <property type="entry name" value="Transposase_5"/>
</dbReference>
<feature type="domain" description="Tc1-like transposase DDE" evidence="3">
    <location>
        <begin position="155"/>
        <end position="294"/>
    </location>
</feature>
<dbReference type="Proteomes" id="UP000054359">
    <property type="component" value="Unassembled WGS sequence"/>
</dbReference>
<dbReference type="AlphaFoldDB" id="A0A087SX43"/>
<dbReference type="Pfam" id="PF13358">
    <property type="entry name" value="DDE_3"/>
    <property type="match status" value="1"/>
</dbReference>
<dbReference type="PANTHER" id="PTHR23022">
    <property type="entry name" value="TRANSPOSABLE ELEMENT-RELATED"/>
    <property type="match status" value="1"/>
</dbReference>
<evidence type="ECO:0000259" key="3">
    <source>
        <dbReference type="Pfam" id="PF13358"/>
    </source>
</evidence>
<dbReference type="Pfam" id="PF01498">
    <property type="entry name" value="HTH_Tnp_Tc3_2"/>
    <property type="match status" value="1"/>
</dbReference>
<proteinExistence type="predicted"/>
<comment type="subcellular location">
    <subcellularLocation>
        <location evidence="1">Nucleus</location>
    </subcellularLocation>
</comment>
<evidence type="ECO:0000256" key="1">
    <source>
        <dbReference type="ARBA" id="ARBA00004123"/>
    </source>
</evidence>
<evidence type="ECO:0000313" key="5">
    <source>
        <dbReference type="Proteomes" id="UP000054359"/>
    </source>
</evidence>
<dbReference type="PANTHER" id="PTHR23022:SF135">
    <property type="entry name" value="SI:DKEY-77F5.3"/>
    <property type="match status" value="1"/>
</dbReference>
<dbReference type="OrthoDB" id="9981685at2759"/>
<evidence type="ECO:0000259" key="2">
    <source>
        <dbReference type="Pfam" id="PF01498"/>
    </source>
</evidence>
<dbReference type="InterPro" id="IPR009057">
    <property type="entry name" value="Homeodomain-like_sf"/>
</dbReference>
<organism evidence="4 5">
    <name type="scientific">Stegodyphus mimosarum</name>
    <name type="common">African social velvet spider</name>
    <dbReference type="NCBI Taxonomy" id="407821"/>
    <lineage>
        <taxon>Eukaryota</taxon>
        <taxon>Metazoa</taxon>
        <taxon>Ecdysozoa</taxon>
        <taxon>Arthropoda</taxon>
        <taxon>Chelicerata</taxon>
        <taxon>Arachnida</taxon>
        <taxon>Araneae</taxon>
        <taxon>Araneomorphae</taxon>
        <taxon>Entelegynae</taxon>
        <taxon>Eresoidea</taxon>
        <taxon>Eresidae</taxon>
        <taxon>Stegodyphus</taxon>
    </lineage>
</organism>
<reference evidence="4 5" key="1">
    <citation type="submission" date="2013-11" db="EMBL/GenBank/DDBJ databases">
        <title>Genome sequencing of Stegodyphus mimosarum.</title>
        <authorList>
            <person name="Bechsgaard J."/>
        </authorList>
    </citation>
    <scope>NUCLEOTIDE SEQUENCE [LARGE SCALE GENOMIC DNA]</scope>
</reference>
<dbReference type="EMBL" id="KK112357">
    <property type="protein sequence ID" value="KFM57432.1"/>
    <property type="molecule type" value="Genomic_DNA"/>
</dbReference>
<gene>
    <name evidence="4" type="ORF">X975_07738</name>
</gene>
<dbReference type="Gene3D" id="3.30.420.10">
    <property type="entry name" value="Ribonuclease H-like superfamily/Ribonuclease H"/>
    <property type="match status" value="1"/>
</dbReference>
<dbReference type="OMA" id="IACNTRS"/>
<accession>A0A087SX43</accession>
<dbReference type="GO" id="GO:0005634">
    <property type="term" value="C:nucleus"/>
    <property type="evidence" value="ECO:0007669"/>
    <property type="project" value="UniProtKB-SubCell"/>
</dbReference>
<dbReference type="Gene3D" id="1.10.10.60">
    <property type="entry name" value="Homeodomain-like"/>
    <property type="match status" value="1"/>
</dbReference>
<keyword evidence="5" id="KW-1185">Reference proteome</keyword>
<evidence type="ECO:0000313" key="4">
    <source>
        <dbReference type="EMBL" id="KFM57432.1"/>
    </source>
</evidence>
<dbReference type="SUPFAM" id="SSF46689">
    <property type="entry name" value="Homeodomain-like"/>
    <property type="match status" value="1"/>
</dbReference>
<feature type="domain" description="Transposase Tc1-like" evidence="2">
    <location>
        <begin position="75"/>
        <end position="144"/>
    </location>
</feature>
<dbReference type="GO" id="GO:0006313">
    <property type="term" value="P:DNA transposition"/>
    <property type="evidence" value="ECO:0007669"/>
    <property type="project" value="InterPro"/>
</dbReference>
<dbReference type="InterPro" id="IPR002492">
    <property type="entry name" value="Transposase_Tc1-like"/>
</dbReference>
<protein>
    <submittedName>
        <fullName evidence="4">Transposable element Tcb2 transposase</fullName>
    </submittedName>
</protein>
<dbReference type="InterPro" id="IPR038717">
    <property type="entry name" value="Tc1-like_DDE_dom"/>
</dbReference>
<feature type="non-terminal residue" evidence="4">
    <location>
        <position position="331"/>
    </location>
</feature>
<dbReference type="GO" id="GO:0015074">
    <property type="term" value="P:DNA integration"/>
    <property type="evidence" value="ECO:0007669"/>
    <property type="project" value="InterPro"/>
</dbReference>
<sequence length="331" mass="37929">MPLRCVRRQYEQLSQFERERIVGMMEVGWSLRRVARQLGHSDCVVGRCWDQWTREMSCTQRPGSGRPRQTSCREDRPIVRNESVQPTASSAAIQAQVESSLGAPVSSRTIRRRLAEGQLASRRPLRVLPLMPTHRRLRLEWCRARGNWTAAEWNQVVFRDESRFNLGSDDNRVRVWRARGERLNPAFAAQRHIAPTAGVMVWGAIACNTRSPLVLFRGTMTAQRYVHVFLQPHVLPLMQRLPGAIFQQYNARPHTARVSQDCLRNVTTLPWPARTPDLSPIKHIWGHLGRRVGHPTSLNEHEARLQQIWNEMSQDIIENSVGGAKGKRNGP</sequence>
<name>A0A087SX43_STEMI</name>
<dbReference type="InterPro" id="IPR036397">
    <property type="entry name" value="RNaseH_sf"/>
</dbReference>